<dbReference type="Proteomes" id="UP000308836">
    <property type="component" value="Unassembled WGS sequence"/>
</dbReference>
<proteinExistence type="predicted"/>
<dbReference type="EMBL" id="SRYG01000002">
    <property type="protein sequence ID" value="TGY67144.1"/>
    <property type="molecule type" value="Genomic_DNA"/>
</dbReference>
<sequence length="365" mass="41273">MPKPKRKRTFHFGRLLLVVALFLLVIAGGLAAYGYVSLQPAGNGNKEVEFEVAEGESFPSVLANLEKQGIIKNANVASLYAKLTHHNTHYAGVFLLNDNMSTEQVLAYLANPENIMDQSIRFTIPEGQWAKEIAANLSKQLPFTEKQILKLWNDEAYIKTLAKSYPFLDPAALSNPDLKVKLEGYLFPETYFIERDATLDEVTRMFLDQFKAVYDQYKTQFAQSGMDVEDIVTLASVIQFESGSTQDMKEISGVFHNRLDQNMKLESSVTVCYALYDQFDSPEDCETQYDIDSPYNTYQIEGLPAGPILNPGKDAIVAALEPNKNDYLFFVADIYNVKTNPGQVYYSSNYEDHQKLMEELHLVIE</sequence>
<evidence type="ECO:0000313" key="2">
    <source>
        <dbReference type="Proteomes" id="UP000308836"/>
    </source>
</evidence>
<keyword evidence="2" id="KW-1185">Reference proteome</keyword>
<comment type="caution">
    <text evidence="1">The sequence shown here is derived from an EMBL/GenBank/DDBJ whole genome shotgun (WGS) entry which is preliminary data.</text>
</comment>
<organism evidence="1 2">
    <name type="scientific">Dubosiella muris</name>
    <dbReference type="NCBI Taxonomy" id="3038133"/>
    <lineage>
        <taxon>Bacteria</taxon>
        <taxon>Bacillati</taxon>
        <taxon>Bacillota</taxon>
        <taxon>Erysipelotrichia</taxon>
        <taxon>Erysipelotrichales</taxon>
        <taxon>Erysipelotrichaceae</taxon>
        <taxon>Dubosiella</taxon>
    </lineage>
</organism>
<reference evidence="1" key="1">
    <citation type="submission" date="2019-04" db="EMBL/GenBank/DDBJ databases">
        <title>Microbes associate with the intestines of laboratory mice.</title>
        <authorList>
            <person name="Navarre W."/>
            <person name="Wong E."/>
            <person name="Huang K."/>
            <person name="Tropini C."/>
            <person name="Ng K."/>
            <person name="Yu B."/>
        </authorList>
    </citation>
    <scope>NUCLEOTIDE SEQUENCE</scope>
    <source>
        <strain evidence="1">NM09_H32</strain>
    </source>
</reference>
<evidence type="ECO:0000313" key="1">
    <source>
        <dbReference type="EMBL" id="TGY67144.1"/>
    </source>
</evidence>
<gene>
    <name evidence="1" type="primary">mltG</name>
    <name evidence="1" type="ORF">E5336_01660</name>
</gene>
<name>A0AC61RAM3_9FIRM</name>
<protein>
    <submittedName>
        <fullName evidence="1">Endolytic transglycosylase MltG</fullName>
    </submittedName>
</protein>
<accession>A0AC61RAM3</accession>